<keyword evidence="3" id="KW-1185">Reference proteome</keyword>
<evidence type="ECO:0000313" key="2">
    <source>
        <dbReference type="EMBL" id="GAA1742245.1"/>
    </source>
</evidence>
<organism evidence="2 3">
    <name type="scientific">Luedemannella helvata</name>
    <dbReference type="NCBI Taxonomy" id="349315"/>
    <lineage>
        <taxon>Bacteria</taxon>
        <taxon>Bacillati</taxon>
        <taxon>Actinomycetota</taxon>
        <taxon>Actinomycetes</taxon>
        <taxon>Micromonosporales</taxon>
        <taxon>Micromonosporaceae</taxon>
        <taxon>Luedemannella</taxon>
    </lineage>
</organism>
<dbReference type="InterPro" id="IPR005135">
    <property type="entry name" value="Endo/exonuclease/phosphatase"/>
</dbReference>
<dbReference type="PANTHER" id="PTHR14859">
    <property type="entry name" value="CALCOFLUOR WHITE HYPERSENSITIVE PROTEIN PRECURSOR"/>
    <property type="match status" value="1"/>
</dbReference>
<dbReference type="Gene3D" id="3.60.10.10">
    <property type="entry name" value="Endonuclease/exonuclease/phosphatase"/>
    <property type="match status" value="1"/>
</dbReference>
<evidence type="ECO:0000313" key="3">
    <source>
        <dbReference type="Proteomes" id="UP001500655"/>
    </source>
</evidence>
<protein>
    <recommendedName>
        <fullName evidence="1">Endonuclease/exonuclease/phosphatase domain-containing protein</fullName>
    </recommendedName>
</protein>
<dbReference type="EMBL" id="BAAALS010000004">
    <property type="protein sequence ID" value="GAA1742245.1"/>
    <property type="molecule type" value="Genomic_DNA"/>
</dbReference>
<proteinExistence type="predicted"/>
<name>A0ABP4VYU1_9ACTN</name>
<gene>
    <name evidence="2" type="ORF">GCM10009681_11280</name>
</gene>
<evidence type="ECO:0000259" key="1">
    <source>
        <dbReference type="Pfam" id="PF03372"/>
    </source>
</evidence>
<dbReference type="SUPFAM" id="SSF56219">
    <property type="entry name" value="DNase I-like"/>
    <property type="match status" value="1"/>
</dbReference>
<accession>A0ABP4VYU1</accession>
<reference evidence="3" key="1">
    <citation type="journal article" date="2019" name="Int. J. Syst. Evol. Microbiol.">
        <title>The Global Catalogue of Microorganisms (GCM) 10K type strain sequencing project: providing services to taxonomists for standard genome sequencing and annotation.</title>
        <authorList>
            <consortium name="The Broad Institute Genomics Platform"/>
            <consortium name="The Broad Institute Genome Sequencing Center for Infectious Disease"/>
            <person name="Wu L."/>
            <person name="Ma J."/>
        </authorList>
    </citation>
    <scope>NUCLEOTIDE SEQUENCE [LARGE SCALE GENOMIC DNA]</scope>
    <source>
        <strain evidence="3">JCM 13249</strain>
    </source>
</reference>
<dbReference type="InterPro" id="IPR051916">
    <property type="entry name" value="GPI-anchor_lipid_remodeler"/>
</dbReference>
<sequence length="262" mass="28937">MNVSVALRVMTYNLLRGGRPDRLPAIMSVITDARPDVLALQELGAMTARRFAGFGADLGMRGRMSTSWFGQPVGILVRDAVTIRHGGRVRRPFHHGAPVLTIDTSLGPLTVLAAHLHPLSGRRRLREARWLAAYAGRRRPALLLGDLNSLDPWDDHARRLADLRHRYRGRHLRRDGTVDTRAIAALVGAGFVDVFRRTGSVGRPYTAPTEGPWGAEFSRMRLDYVLATEELAARARTCHTLDTNASDHYPVVADFDVEPGPG</sequence>
<dbReference type="PANTHER" id="PTHR14859:SF0">
    <property type="entry name" value="ENDONUCLEASE_EXONUCLEASE_PHOSPHATASE FAMILY PROTEIN, EXPRESSED"/>
    <property type="match status" value="1"/>
</dbReference>
<dbReference type="RefSeq" id="WP_344077562.1">
    <property type="nucleotide sequence ID" value="NZ_BAAALS010000004.1"/>
</dbReference>
<dbReference type="Pfam" id="PF03372">
    <property type="entry name" value="Exo_endo_phos"/>
    <property type="match status" value="1"/>
</dbReference>
<feature type="domain" description="Endonuclease/exonuclease/phosphatase" evidence="1">
    <location>
        <begin position="10"/>
        <end position="248"/>
    </location>
</feature>
<comment type="caution">
    <text evidence="2">The sequence shown here is derived from an EMBL/GenBank/DDBJ whole genome shotgun (WGS) entry which is preliminary data.</text>
</comment>
<dbReference type="InterPro" id="IPR036691">
    <property type="entry name" value="Endo/exonu/phosph_ase_sf"/>
</dbReference>
<dbReference type="Proteomes" id="UP001500655">
    <property type="component" value="Unassembled WGS sequence"/>
</dbReference>